<dbReference type="OrthoDB" id="1100107at2759"/>
<organism evidence="3 4">
    <name type="scientific">Cuscuta campestris</name>
    <dbReference type="NCBI Taxonomy" id="132261"/>
    <lineage>
        <taxon>Eukaryota</taxon>
        <taxon>Viridiplantae</taxon>
        <taxon>Streptophyta</taxon>
        <taxon>Embryophyta</taxon>
        <taxon>Tracheophyta</taxon>
        <taxon>Spermatophyta</taxon>
        <taxon>Magnoliopsida</taxon>
        <taxon>eudicotyledons</taxon>
        <taxon>Gunneridae</taxon>
        <taxon>Pentapetalae</taxon>
        <taxon>asterids</taxon>
        <taxon>lamiids</taxon>
        <taxon>Solanales</taxon>
        <taxon>Convolvulaceae</taxon>
        <taxon>Cuscuteae</taxon>
        <taxon>Cuscuta</taxon>
        <taxon>Cuscuta subgen. Grammica</taxon>
        <taxon>Cuscuta sect. Cleistogrammica</taxon>
    </lineage>
</organism>
<evidence type="ECO:0000313" key="3">
    <source>
        <dbReference type="EMBL" id="VFQ74691.1"/>
    </source>
</evidence>
<feature type="compositionally biased region" description="Basic residues" evidence="1">
    <location>
        <begin position="1"/>
        <end position="10"/>
    </location>
</feature>
<feature type="region of interest" description="Disordered" evidence="1">
    <location>
        <begin position="1"/>
        <end position="23"/>
    </location>
</feature>
<sequence>MAKGGKKSRGRQNPPPAATAVAATTKKKVNSVLASSSSSTAVSEDGLSVDDLLGVAPKLLDEMAQPEKPRFAAPFRKNRVPSLGFKLYKVDGVSPGAAVWIPEECIRPIDAGFTQLLFFLNSIFNPCWNSIDMSLGTLFFLEEFPRLYHWDDLSESTFEEFSRLNQIRSLEDNGERTEELKACKRLKNPLLPGNHTLYNFIGLKPHIKAIVMTSKPKFLSETTKCEGILWNQEETEQFNKGKRRIPKLVFNTNQALPPTLTVDAIKTILAVSQPKCMPNTKGLNYYFEKPFEREHMSVEKANQLFVVEEARDTDLEEKLIHSDLGYQLERDNPSILVNASTESKEELLHISSDCQLEVTSSWRVNEGSPQMDASPYKYRIKKREKIEQSTMMLYGGVVQISYSLDDSLVVLVGKLPKAKGEDTIVEIADRMNGYTHYMALTHPYTAVEAAQYYLTIHGVDLQRTLSYHSQLNGLSGMLSEVETVREWPVPTKEKELVAVVHDDMLQTTKVAGCYGQLPVHILNAGPVKWECTVLRTPLLRQPSTPFLAADERSCQPRQPSCHAVPPSPASHAVFPSRAVISSRSTSRRPPPTSRRHPSFTPLHASRFSSPSDILCIFAVGVSRMSPFKNRELMYKKYEREGVVSQEWVDSVVEFVEYFGPTRINSVLEEEPNSTDKHFFEMLKAADTDLWPGSSKMSQLSAVARLLNIKYLNRLKRMVKNKARVEGSIANAYLVREASYFCSHYFEEHVYTRARNVPRNDPESREGVDVTNQEIFDIFQSPGRLQGKMRKRQLTPEELKAAHHYVLFNCLEIDPYITLCANEIKESTSQISEESLLKRVEETFAN</sequence>
<dbReference type="EMBL" id="OOIL02001350">
    <property type="protein sequence ID" value="VFQ74691.1"/>
    <property type="molecule type" value="Genomic_DNA"/>
</dbReference>
<accession>A0A484LEE6</accession>
<feature type="domain" description="DUF4218" evidence="2">
    <location>
        <begin position="709"/>
        <end position="759"/>
    </location>
</feature>
<evidence type="ECO:0000259" key="2">
    <source>
        <dbReference type="Pfam" id="PF13960"/>
    </source>
</evidence>
<protein>
    <recommendedName>
        <fullName evidence="2">DUF4218 domain-containing protein</fullName>
    </recommendedName>
</protein>
<dbReference type="AlphaFoldDB" id="A0A484LEE6"/>
<reference evidence="3 4" key="1">
    <citation type="submission" date="2018-04" db="EMBL/GenBank/DDBJ databases">
        <authorList>
            <person name="Vogel A."/>
        </authorList>
    </citation>
    <scope>NUCLEOTIDE SEQUENCE [LARGE SCALE GENOMIC DNA]</scope>
</reference>
<proteinExistence type="predicted"/>
<name>A0A484LEE6_9ASTE</name>
<dbReference type="InterPro" id="IPR025452">
    <property type="entry name" value="DUF4218"/>
</dbReference>
<dbReference type="PANTHER" id="PTHR48451">
    <property type="entry name" value="DUF4218 DOMAIN-CONTAINING PROTEIN"/>
    <property type="match status" value="1"/>
</dbReference>
<keyword evidence="4" id="KW-1185">Reference proteome</keyword>
<feature type="region of interest" description="Disordered" evidence="1">
    <location>
        <begin position="578"/>
        <end position="601"/>
    </location>
</feature>
<gene>
    <name evidence="3" type="ORF">CCAM_LOCUS16467</name>
</gene>
<evidence type="ECO:0000256" key="1">
    <source>
        <dbReference type="SAM" id="MobiDB-lite"/>
    </source>
</evidence>
<evidence type="ECO:0000313" key="4">
    <source>
        <dbReference type="Proteomes" id="UP000595140"/>
    </source>
</evidence>
<dbReference type="PANTHER" id="PTHR48451:SF1">
    <property type="entry name" value="DUF4218 DOMAIN-CONTAINING PROTEIN"/>
    <property type="match status" value="1"/>
</dbReference>
<dbReference type="Proteomes" id="UP000595140">
    <property type="component" value="Unassembled WGS sequence"/>
</dbReference>
<dbReference type="Pfam" id="PF13960">
    <property type="entry name" value="DUF4218"/>
    <property type="match status" value="1"/>
</dbReference>